<dbReference type="GO" id="GO:0071169">
    <property type="term" value="P:establishment of protein localization to chromatin"/>
    <property type="evidence" value="ECO:0007669"/>
    <property type="project" value="TreeGrafter"/>
</dbReference>
<dbReference type="GO" id="GO:1990414">
    <property type="term" value="P:replication-born double-strand break repair via sister chromatid exchange"/>
    <property type="evidence" value="ECO:0007669"/>
    <property type="project" value="TreeGrafter"/>
</dbReference>
<accession>A0A9W7ZUA7</accession>
<evidence type="ECO:0000256" key="1">
    <source>
        <dbReference type="SAM" id="MobiDB-lite"/>
    </source>
</evidence>
<dbReference type="GO" id="GO:0090694">
    <property type="term" value="C:Scc2-Scc4 cohesin loading complex"/>
    <property type="evidence" value="ECO:0007669"/>
    <property type="project" value="TreeGrafter"/>
</dbReference>
<feature type="compositionally biased region" description="Low complexity" evidence="1">
    <location>
        <begin position="964"/>
        <end position="990"/>
    </location>
</feature>
<name>A0A9W7ZUA7_9FUNG</name>
<dbReference type="InterPro" id="IPR033031">
    <property type="entry name" value="Scc2/Nipped-B"/>
</dbReference>
<feature type="compositionally biased region" description="Low complexity" evidence="1">
    <location>
        <begin position="152"/>
        <end position="226"/>
    </location>
</feature>
<dbReference type="GO" id="GO:0034087">
    <property type="term" value="P:establishment of mitotic sister chromatid cohesion"/>
    <property type="evidence" value="ECO:0007669"/>
    <property type="project" value="TreeGrafter"/>
</dbReference>
<dbReference type="GO" id="GO:0140588">
    <property type="term" value="P:chromatin looping"/>
    <property type="evidence" value="ECO:0007669"/>
    <property type="project" value="InterPro"/>
</dbReference>
<dbReference type="EMBL" id="JANBPU010000092">
    <property type="protein sequence ID" value="KAJ1916768.1"/>
    <property type="molecule type" value="Genomic_DNA"/>
</dbReference>
<evidence type="ECO:0000313" key="2">
    <source>
        <dbReference type="EMBL" id="KAJ1916768.1"/>
    </source>
</evidence>
<dbReference type="AlphaFoldDB" id="A0A9W7ZUA7"/>
<feature type="region of interest" description="Disordered" evidence="1">
    <location>
        <begin position="934"/>
        <end position="1002"/>
    </location>
</feature>
<keyword evidence="3" id="KW-1185">Reference proteome</keyword>
<comment type="caution">
    <text evidence="2">The sequence shown here is derived from an EMBL/GenBank/DDBJ whole genome shotgun (WGS) entry which is preliminary data.</text>
</comment>
<gene>
    <name evidence="2" type="ORF">H4219_003587</name>
</gene>
<feature type="region of interest" description="Disordered" evidence="1">
    <location>
        <begin position="815"/>
        <end position="918"/>
    </location>
</feature>
<feature type="compositionally biased region" description="Low complexity" evidence="1">
    <location>
        <begin position="828"/>
        <end position="901"/>
    </location>
</feature>
<dbReference type="OrthoDB" id="5549534at2759"/>
<feature type="compositionally biased region" description="Polar residues" evidence="1">
    <location>
        <begin position="234"/>
        <end position="253"/>
    </location>
</feature>
<dbReference type="PANTHER" id="PTHR21704">
    <property type="entry name" value="NIPPED-B-LIKE PROTEIN DELANGIN SCC2-RELATED"/>
    <property type="match status" value="1"/>
</dbReference>
<protein>
    <submittedName>
        <fullName evidence="2">Uncharacterized protein</fullName>
    </submittedName>
</protein>
<proteinExistence type="predicted"/>
<evidence type="ECO:0000313" key="3">
    <source>
        <dbReference type="Proteomes" id="UP001150538"/>
    </source>
</evidence>
<reference evidence="2" key="1">
    <citation type="submission" date="2022-07" db="EMBL/GenBank/DDBJ databases">
        <title>Phylogenomic reconstructions and comparative analyses of Kickxellomycotina fungi.</title>
        <authorList>
            <person name="Reynolds N.K."/>
            <person name="Stajich J.E."/>
            <person name="Barry K."/>
            <person name="Grigoriev I.V."/>
            <person name="Crous P."/>
            <person name="Smith M.E."/>
        </authorList>
    </citation>
    <scope>NUCLEOTIDE SEQUENCE</scope>
    <source>
        <strain evidence="2">NBRC 100468</strain>
    </source>
</reference>
<feature type="region of interest" description="Disordered" evidence="1">
    <location>
        <begin position="96"/>
        <end position="270"/>
    </location>
</feature>
<dbReference type="Proteomes" id="UP001150538">
    <property type="component" value="Unassembled WGS sequence"/>
</dbReference>
<dbReference type="PANTHER" id="PTHR21704:SF18">
    <property type="entry name" value="NIPPED-B-LIKE PROTEIN"/>
    <property type="match status" value="1"/>
</dbReference>
<organism evidence="2 3">
    <name type="scientific">Mycoemilia scoparia</name>
    <dbReference type="NCBI Taxonomy" id="417184"/>
    <lineage>
        <taxon>Eukaryota</taxon>
        <taxon>Fungi</taxon>
        <taxon>Fungi incertae sedis</taxon>
        <taxon>Zoopagomycota</taxon>
        <taxon>Kickxellomycotina</taxon>
        <taxon>Kickxellomycetes</taxon>
        <taxon>Kickxellales</taxon>
        <taxon>Kickxellaceae</taxon>
        <taxon>Mycoemilia</taxon>
    </lineage>
</organism>
<dbReference type="GO" id="GO:0061775">
    <property type="term" value="F:cohesin loader activity"/>
    <property type="evidence" value="ECO:0007669"/>
    <property type="project" value="InterPro"/>
</dbReference>
<feature type="compositionally biased region" description="Polar residues" evidence="1">
    <location>
        <begin position="122"/>
        <end position="134"/>
    </location>
</feature>
<dbReference type="GO" id="GO:0003682">
    <property type="term" value="F:chromatin binding"/>
    <property type="evidence" value="ECO:0007669"/>
    <property type="project" value="TreeGrafter"/>
</dbReference>
<sequence>MVPHRAFKRIRGCYFIIATPITATTDLGKNFGMYTPGQAVPNRSTDSLASSIHSEFGRQRLIPRGSNLENIDEFMVKEASRSRLAKQQGYMATLQAGKKIRSSLPPPNSRSSSRAHIKHSHVSNGSTISNSPSRQSHRQDMLDASMMGFNASSSRLPSSSSTKGTNNTKYRSTTNNNNNNSSTTTTTNNNNNNITQNSTAITTSMEDSQSSSSNSSSHSNSSQYNQQHHRKQGTYHSRQNSTTGVGGSNSMNTPHHHASSGRRSVSGSHPGLAPLSPPAFLRALNDVFFAKFCVDELYPKNLRDQLVRRVQEGAASYSSEDLHAILGDVVRATKSTKLNLDAVAQWRLSLLDQPASAQSLSGSGSFTSSVIDCIFLTNANIMCFNPQAALLLCPDPLCVDPICCKVHSEIVTEYDKAKAFRRMLNMVLNEALRIRFINAEQKMNIRARLVSMFVKTEERVSILREIGALLLTSQTDQRYKDLVLHALLNIGKPSSPMSKTMGDDIEADDSDTNLDGDKVYRKAVASANSPFLQSYLSVNQLRLGIEKKEQDKLLELWHKYSQSHSTSNPNRPINLTLPMLLYLLIVSPDEDIGAVFSGKPTVAYHKTRTDQIEDAALQAAQFLGFSWEMGDRQPKNLNHLCMALIMELGSIFDKFVINIEEAISGNTTSKQDCDAKEIGGLEEEQFMCWRKACQSVVKFERSMKRVSVSSLVTYLMVASESLLGRKTRAAQSFQADVFLTLFLELLTEYRKRRPVYEAIHITADGRLSIFGGRDKSGKIKKLGRNTCEEIGGEFDQLYWWVDKVFSKSHPTKALVAPKVQSSPHSRTNSQQNNQITPPPTQSQSQQQQQQQQKAQIQQPAQIATQRRSQENSPSSASHNSSTTFVHESVSVSYKESSRSGSPQEALMTPSTAVMPSRSVRESFEVAKPTYVSNMTTTQHKQQESKQQQQSRSSDVHYSSQTIKSQSYRYHSQQQQQQQQPQTQQSLSLKSSSEETTAVMDDDELDDIMDTWLATQTTTTDSNDASFTKRPQVNINMVHNLAKTFSRVKT</sequence>
<dbReference type="GO" id="GO:0010468">
    <property type="term" value="P:regulation of gene expression"/>
    <property type="evidence" value="ECO:0007669"/>
    <property type="project" value="InterPro"/>
</dbReference>